<dbReference type="EMBL" id="CCKQ01008609">
    <property type="protein sequence ID" value="CDW80071.1"/>
    <property type="molecule type" value="Genomic_DNA"/>
</dbReference>
<evidence type="ECO:0000256" key="1">
    <source>
        <dbReference type="SAM" id="Coils"/>
    </source>
</evidence>
<keyword evidence="3" id="KW-0812">Transmembrane</keyword>
<name>A0A078ADZ6_STYLE</name>
<dbReference type="Proteomes" id="UP000039865">
    <property type="component" value="Unassembled WGS sequence"/>
</dbReference>
<sequence length="229" mass="26869">MSKSNSYSLLVKRNMHISELYSRNIRKRIKEQYCFIIQFNLQITKKELENRAKNIDLLRRNLNLLSDEFKEQVTRMRKEVAQQNSMASERSGDFINVFANNKGTQDSDEEGEESDRDLNDEERDILQQFEENDKELENIALELVDALDEVKMKAQNNEDLIKRQNELLKKTRKKAEDNENKLRQNNNQLKQTLAKYKNGKQMCLDMALCLIFIGLLGVLLKMMSSKGLI</sequence>
<evidence type="ECO:0000313" key="5">
    <source>
        <dbReference type="Proteomes" id="UP000039865"/>
    </source>
</evidence>
<feature type="transmembrane region" description="Helical" evidence="3">
    <location>
        <begin position="203"/>
        <end position="223"/>
    </location>
</feature>
<evidence type="ECO:0000256" key="3">
    <source>
        <dbReference type="SAM" id="Phobius"/>
    </source>
</evidence>
<gene>
    <name evidence="4" type="primary">Contig17383.g18493</name>
    <name evidence="4" type="ORF">STYLEM_9067</name>
</gene>
<evidence type="ECO:0000313" key="4">
    <source>
        <dbReference type="EMBL" id="CDW80071.1"/>
    </source>
</evidence>
<accession>A0A078ADZ6</accession>
<dbReference type="InParanoid" id="A0A078ADZ6"/>
<feature type="coiled-coil region" evidence="1">
    <location>
        <begin position="119"/>
        <end position="199"/>
    </location>
</feature>
<evidence type="ECO:0008006" key="6">
    <source>
        <dbReference type="Google" id="ProtNLM"/>
    </source>
</evidence>
<feature type="compositionally biased region" description="Acidic residues" evidence="2">
    <location>
        <begin position="106"/>
        <end position="119"/>
    </location>
</feature>
<protein>
    <recommendedName>
        <fullName evidence="6">t-SNARE coiled-coil homology domain-containing protein</fullName>
    </recommendedName>
</protein>
<feature type="region of interest" description="Disordered" evidence="2">
    <location>
        <begin position="99"/>
        <end position="119"/>
    </location>
</feature>
<feature type="coiled-coil region" evidence="1">
    <location>
        <begin position="41"/>
        <end position="68"/>
    </location>
</feature>
<keyword evidence="3" id="KW-0472">Membrane</keyword>
<dbReference type="Gene3D" id="1.20.5.110">
    <property type="match status" value="1"/>
</dbReference>
<keyword evidence="5" id="KW-1185">Reference proteome</keyword>
<evidence type="ECO:0000256" key="2">
    <source>
        <dbReference type="SAM" id="MobiDB-lite"/>
    </source>
</evidence>
<organism evidence="4 5">
    <name type="scientific">Stylonychia lemnae</name>
    <name type="common">Ciliate</name>
    <dbReference type="NCBI Taxonomy" id="5949"/>
    <lineage>
        <taxon>Eukaryota</taxon>
        <taxon>Sar</taxon>
        <taxon>Alveolata</taxon>
        <taxon>Ciliophora</taxon>
        <taxon>Intramacronucleata</taxon>
        <taxon>Spirotrichea</taxon>
        <taxon>Stichotrichia</taxon>
        <taxon>Sporadotrichida</taxon>
        <taxon>Oxytrichidae</taxon>
        <taxon>Stylonychinae</taxon>
        <taxon>Stylonychia</taxon>
    </lineage>
</organism>
<proteinExistence type="predicted"/>
<dbReference type="AlphaFoldDB" id="A0A078ADZ6"/>
<keyword evidence="3" id="KW-1133">Transmembrane helix</keyword>
<keyword evidence="1" id="KW-0175">Coiled coil</keyword>
<reference evidence="4 5" key="1">
    <citation type="submission" date="2014-06" db="EMBL/GenBank/DDBJ databases">
        <authorList>
            <person name="Swart Estienne"/>
        </authorList>
    </citation>
    <scope>NUCLEOTIDE SEQUENCE [LARGE SCALE GENOMIC DNA]</scope>
    <source>
        <strain evidence="4 5">130c</strain>
    </source>
</reference>